<name>A0A401UF17_9BACT</name>
<sequence>MTELDFYIKPLILTFVLIITGIGIKLYIQRSGIDNPKILGLNVFWLKFYSNAFLLIGIVLSIIIAITFYYQLKYEEFL</sequence>
<reference evidence="2 3" key="1">
    <citation type="submission" date="2018-11" db="EMBL/GenBank/DDBJ databases">
        <title>Chryseotalea sanarue gen. nov., sp., nov., a member of the family Cytophagaceae, isolated from a brackish lake in Hamamatsu Japan.</title>
        <authorList>
            <person name="Maejima Y."/>
            <person name="Iino T."/>
            <person name="Muraguchi Y."/>
            <person name="Fukuda K."/>
            <person name="Ohkuma M."/>
            <person name="Moriuchi R."/>
            <person name="Dohra H."/>
            <person name="Kimbara K."/>
            <person name="Shintani M."/>
        </authorList>
    </citation>
    <scope>NUCLEOTIDE SEQUENCE [LARGE SCALE GENOMIC DNA]</scope>
    <source>
        <strain evidence="2 3">Ys</strain>
    </source>
</reference>
<proteinExistence type="predicted"/>
<organism evidence="2 3">
    <name type="scientific">Chryseotalea sanaruensis</name>
    <dbReference type="NCBI Taxonomy" id="2482724"/>
    <lineage>
        <taxon>Bacteria</taxon>
        <taxon>Pseudomonadati</taxon>
        <taxon>Bacteroidota</taxon>
        <taxon>Cytophagia</taxon>
        <taxon>Cytophagales</taxon>
        <taxon>Chryseotaleaceae</taxon>
        <taxon>Chryseotalea</taxon>
    </lineage>
</organism>
<keyword evidence="3" id="KW-1185">Reference proteome</keyword>
<evidence type="ECO:0000313" key="3">
    <source>
        <dbReference type="Proteomes" id="UP000288227"/>
    </source>
</evidence>
<feature type="transmembrane region" description="Helical" evidence="1">
    <location>
        <begin position="48"/>
        <end position="70"/>
    </location>
</feature>
<accession>A0A401UF17</accession>
<dbReference type="EMBL" id="BHXQ01000008">
    <property type="protein sequence ID" value="GCC53498.1"/>
    <property type="molecule type" value="Genomic_DNA"/>
</dbReference>
<gene>
    <name evidence="2" type="ORF">SanaruYs_37430</name>
</gene>
<evidence type="ECO:0000256" key="1">
    <source>
        <dbReference type="SAM" id="Phobius"/>
    </source>
</evidence>
<keyword evidence="1" id="KW-1133">Transmembrane helix</keyword>
<keyword evidence="1" id="KW-0812">Transmembrane</keyword>
<keyword evidence="1" id="KW-0472">Membrane</keyword>
<protein>
    <submittedName>
        <fullName evidence="2">Uncharacterized protein</fullName>
    </submittedName>
</protein>
<dbReference type="AlphaFoldDB" id="A0A401UF17"/>
<feature type="transmembrane region" description="Helical" evidence="1">
    <location>
        <begin position="6"/>
        <end position="28"/>
    </location>
</feature>
<evidence type="ECO:0000313" key="2">
    <source>
        <dbReference type="EMBL" id="GCC53498.1"/>
    </source>
</evidence>
<dbReference type="Proteomes" id="UP000288227">
    <property type="component" value="Unassembled WGS sequence"/>
</dbReference>
<comment type="caution">
    <text evidence="2">The sequence shown here is derived from an EMBL/GenBank/DDBJ whole genome shotgun (WGS) entry which is preliminary data.</text>
</comment>